<evidence type="ECO:0000313" key="1">
    <source>
        <dbReference type="EMBL" id="NKI41918.1"/>
    </source>
</evidence>
<reference evidence="1 2" key="1">
    <citation type="submission" date="2020-04" db="EMBL/GenBank/DDBJ databases">
        <title>Phylogenetic Diversity and Antibacterial Activity against Ralstonia solanacearum of Endophytic Actinomycete Isolated from Moss.</title>
        <authorList>
            <person name="Zhuang X."/>
        </authorList>
    </citation>
    <scope>NUCLEOTIDE SEQUENCE [LARGE SCALE GENOMIC DNA]</scope>
    <source>
        <strain evidence="1 2">LD120</strain>
    </source>
</reference>
<accession>A0ABX1H1I9</accession>
<comment type="caution">
    <text evidence="1">The sequence shown here is derived from an EMBL/GenBank/DDBJ whole genome shotgun (WGS) entry which is preliminary data.</text>
</comment>
<dbReference type="PIRSF" id="PIRSF001439">
    <property type="entry name" value="CryM"/>
    <property type="match status" value="1"/>
</dbReference>
<organism evidence="1 2">
    <name type="scientific">Streptomyces physcomitrii</name>
    <dbReference type="NCBI Taxonomy" id="2724184"/>
    <lineage>
        <taxon>Bacteria</taxon>
        <taxon>Bacillati</taxon>
        <taxon>Actinomycetota</taxon>
        <taxon>Actinomycetes</taxon>
        <taxon>Kitasatosporales</taxon>
        <taxon>Streptomycetaceae</taxon>
        <taxon>Streptomyces</taxon>
    </lineage>
</organism>
<dbReference type="Gene3D" id="3.40.50.720">
    <property type="entry name" value="NAD(P)-binding Rossmann-like Domain"/>
    <property type="match status" value="1"/>
</dbReference>
<dbReference type="Gene3D" id="3.30.1780.10">
    <property type="entry name" value="ornithine cyclodeaminase, domain 1"/>
    <property type="match status" value="1"/>
</dbReference>
<dbReference type="Proteomes" id="UP000772196">
    <property type="component" value="Unassembled WGS sequence"/>
</dbReference>
<dbReference type="EMBL" id="JAAWWP010000006">
    <property type="protein sequence ID" value="NKI41918.1"/>
    <property type="molecule type" value="Genomic_DNA"/>
</dbReference>
<dbReference type="PANTHER" id="PTHR13812">
    <property type="entry name" value="KETIMINE REDUCTASE MU-CRYSTALLIN"/>
    <property type="match status" value="1"/>
</dbReference>
<name>A0ABX1H1I9_9ACTN</name>
<gene>
    <name evidence="1" type="ORF">HFV08_11835</name>
</gene>
<dbReference type="InterPro" id="IPR003462">
    <property type="entry name" value="ODC_Mu_crystall"/>
</dbReference>
<dbReference type="SUPFAM" id="SSF51735">
    <property type="entry name" value="NAD(P)-binding Rossmann-fold domains"/>
    <property type="match status" value="1"/>
</dbReference>
<dbReference type="PANTHER" id="PTHR13812:SF19">
    <property type="entry name" value="KETIMINE REDUCTASE MU-CRYSTALLIN"/>
    <property type="match status" value="1"/>
</dbReference>
<dbReference type="InterPro" id="IPR023401">
    <property type="entry name" value="ODC_N"/>
</dbReference>
<sequence length="322" mass="33880">MRVLTRRDVEAIDITLTDVLDSVAQAIRPLADGTSSNPAKLSVSSPDDSSVSYAMLGRDGARQVVAVRASYRHDPHHDRAELRHYTTLTLYDDAAGLPLALMDCGRIGSLRTPAVSALLARECAAPKARTALLIGTGTTARMALPLLVTALPDLDRLLLFGTHPAGISAVREELAAHFPDREAEVVGDLRAAAGEADVLIGTAGPATPAAVEAAWLRPGALSVLVGYGLAPSTLHRADRVIATSAEQMARTGGDLADSRGVLRPVDAELADVLSGRTAGRVRPDERVFAYNSGLVVADIALGHRFALLARAQDLGTEIPLWS</sequence>
<keyword evidence="2" id="KW-1185">Reference proteome</keyword>
<protein>
    <submittedName>
        <fullName evidence="1">Ornithine cyclodeaminase family protein</fullName>
    </submittedName>
</protein>
<dbReference type="Pfam" id="PF02423">
    <property type="entry name" value="OCD_Mu_crystall"/>
    <property type="match status" value="1"/>
</dbReference>
<proteinExistence type="predicted"/>
<dbReference type="InterPro" id="IPR036291">
    <property type="entry name" value="NAD(P)-bd_dom_sf"/>
</dbReference>
<evidence type="ECO:0000313" key="2">
    <source>
        <dbReference type="Proteomes" id="UP000772196"/>
    </source>
</evidence>